<dbReference type="InterPro" id="IPR042106">
    <property type="entry name" value="Nuo/plastoQ_OxRdtase_6_NuoJ"/>
</dbReference>
<evidence type="ECO:0000259" key="8">
    <source>
        <dbReference type="Pfam" id="PF13244"/>
    </source>
</evidence>
<organism evidence="10 11">
    <name type="scientific">Aerophobetes bacterium</name>
    <dbReference type="NCBI Taxonomy" id="2030807"/>
    <lineage>
        <taxon>Bacteria</taxon>
        <taxon>Candidatus Aerophobota</taxon>
    </lineage>
</organism>
<evidence type="ECO:0000256" key="7">
    <source>
        <dbReference type="SAM" id="Phobius"/>
    </source>
</evidence>
<comment type="subcellular location">
    <subcellularLocation>
        <location evidence="1">Cell membrane</location>
        <topology evidence="1">Multi-pass membrane protein</topology>
    </subcellularLocation>
</comment>
<dbReference type="PANTHER" id="PTHR43373:SF1">
    <property type="entry name" value="NA(+)_H(+) ANTIPORTER SUBUNIT A"/>
    <property type="match status" value="1"/>
</dbReference>
<evidence type="ECO:0000256" key="6">
    <source>
        <dbReference type="ARBA" id="ARBA00023136"/>
    </source>
</evidence>
<evidence type="ECO:0000259" key="9">
    <source>
        <dbReference type="Pfam" id="PF20501"/>
    </source>
</evidence>
<keyword evidence="2" id="KW-0813">Transport</keyword>
<feature type="domain" description="MrpA C-terminal/MbhE" evidence="9">
    <location>
        <begin position="114"/>
        <end position="167"/>
    </location>
</feature>
<evidence type="ECO:0000313" key="11">
    <source>
        <dbReference type="Proteomes" id="UP000279422"/>
    </source>
</evidence>
<dbReference type="AlphaFoldDB" id="A0A497E7K1"/>
<accession>A0A497E7K1</accession>
<dbReference type="InterPro" id="IPR025383">
    <property type="entry name" value="MrpA_C/MbhD"/>
</dbReference>
<keyword evidence="5 7" id="KW-1133">Transmembrane helix</keyword>
<dbReference type="Gene3D" id="1.20.120.1200">
    <property type="entry name" value="NADH-ubiquinone/plastoquinone oxidoreductase chain 6, subunit NuoJ"/>
    <property type="match status" value="1"/>
</dbReference>
<gene>
    <name evidence="10" type="ORF">DRJ00_02650</name>
</gene>
<dbReference type="InterPro" id="IPR046806">
    <property type="entry name" value="MrpA_C/MbhE"/>
</dbReference>
<dbReference type="GO" id="GO:0005886">
    <property type="term" value="C:plasma membrane"/>
    <property type="evidence" value="ECO:0007669"/>
    <property type="project" value="UniProtKB-SubCell"/>
</dbReference>
<dbReference type="PANTHER" id="PTHR43373">
    <property type="entry name" value="NA(+)/H(+) ANTIPORTER SUBUNIT"/>
    <property type="match status" value="1"/>
</dbReference>
<evidence type="ECO:0000256" key="1">
    <source>
        <dbReference type="ARBA" id="ARBA00004651"/>
    </source>
</evidence>
<feature type="transmembrane region" description="Helical" evidence="7">
    <location>
        <begin position="23"/>
        <end position="45"/>
    </location>
</feature>
<dbReference type="EMBL" id="QMPZ01000019">
    <property type="protein sequence ID" value="RLE10058.1"/>
    <property type="molecule type" value="Genomic_DNA"/>
</dbReference>
<evidence type="ECO:0000256" key="3">
    <source>
        <dbReference type="ARBA" id="ARBA00022475"/>
    </source>
</evidence>
<dbReference type="Pfam" id="PF13244">
    <property type="entry name" value="MbhD"/>
    <property type="match status" value="1"/>
</dbReference>
<comment type="caution">
    <text evidence="10">The sequence shown here is derived from an EMBL/GenBank/DDBJ whole genome shotgun (WGS) entry which is preliminary data.</text>
</comment>
<evidence type="ECO:0000313" key="10">
    <source>
        <dbReference type="EMBL" id="RLE10058.1"/>
    </source>
</evidence>
<feature type="transmembrane region" description="Helical" evidence="7">
    <location>
        <begin position="84"/>
        <end position="105"/>
    </location>
</feature>
<keyword evidence="4 7" id="KW-0812">Transmembrane</keyword>
<dbReference type="InterPro" id="IPR050616">
    <property type="entry name" value="CPA3_Na-H_Antiporter_A"/>
</dbReference>
<name>A0A497E7K1_UNCAE</name>
<dbReference type="Proteomes" id="UP000279422">
    <property type="component" value="Unassembled WGS sequence"/>
</dbReference>
<proteinExistence type="predicted"/>
<evidence type="ECO:0000256" key="4">
    <source>
        <dbReference type="ARBA" id="ARBA00022692"/>
    </source>
</evidence>
<protein>
    <submittedName>
        <fullName evidence="10">Uncharacterized protein</fullName>
    </submittedName>
</protein>
<evidence type="ECO:0000256" key="2">
    <source>
        <dbReference type="ARBA" id="ARBA00022448"/>
    </source>
</evidence>
<feature type="transmembrane region" description="Helical" evidence="7">
    <location>
        <begin position="148"/>
        <end position="166"/>
    </location>
</feature>
<keyword evidence="6 7" id="KW-0472">Membrane</keyword>
<evidence type="ECO:0000256" key="5">
    <source>
        <dbReference type="ARBA" id="ARBA00022989"/>
    </source>
</evidence>
<reference evidence="10 11" key="1">
    <citation type="submission" date="2018-06" db="EMBL/GenBank/DDBJ databases">
        <title>Extensive metabolic versatility and redundancy in microbially diverse, dynamic hydrothermal sediments.</title>
        <authorList>
            <person name="Dombrowski N."/>
            <person name="Teske A."/>
            <person name="Baker B.J."/>
        </authorList>
    </citation>
    <scope>NUCLEOTIDE SEQUENCE [LARGE SCALE GENOMIC DNA]</scope>
    <source>
        <strain evidence="10">B47_G16</strain>
    </source>
</reference>
<sequence>MWQVYALAILMIVGSLVAVHTRYLLSAVISLAVVGLALCVAFLYLQAPDCAITQIVVEVLALIILIRATGVERDMSEIKNRKEIFAYEAIGIFIIAFAFFAFRALSYLPEFGHPVMKVSQEYIRKGLEQTGAANLVTSVLLDFRAYDTLGEATVLFTAILGAIVVLREVGRKKK</sequence>
<feature type="domain" description="MrpA C-terminal/MbhD" evidence="8">
    <location>
        <begin position="9"/>
        <end position="67"/>
    </location>
</feature>
<dbReference type="Pfam" id="PF20501">
    <property type="entry name" value="MbhE"/>
    <property type="match status" value="1"/>
</dbReference>
<feature type="transmembrane region" description="Helical" evidence="7">
    <location>
        <begin position="51"/>
        <end position="72"/>
    </location>
</feature>
<keyword evidence="3" id="KW-1003">Cell membrane</keyword>